<accession>A0A378RK28</accession>
<dbReference type="Proteomes" id="UP000255024">
    <property type="component" value="Unassembled WGS sequence"/>
</dbReference>
<dbReference type="SUPFAM" id="SSF69287">
    <property type="entry name" value="Urease metallochaperone UreE, N-terminal domain"/>
    <property type="match status" value="1"/>
</dbReference>
<dbReference type="SUPFAM" id="SSF69737">
    <property type="entry name" value="Urease metallochaperone UreE, C-terminal domain"/>
    <property type="match status" value="1"/>
</dbReference>
<name>A0A378RK28_MYROD</name>
<dbReference type="Gene3D" id="2.60.260.20">
    <property type="entry name" value="Urease metallochaperone UreE, N-terminal domain"/>
    <property type="match status" value="1"/>
</dbReference>
<protein>
    <submittedName>
        <fullName evidence="1">Urease accessory protein UreE</fullName>
    </submittedName>
</protein>
<reference evidence="1 2" key="1">
    <citation type="submission" date="2018-06" db="EMBL/GenBank/DDBJ databases">
        <authorList>
            <consortium name="Pathogen Informatics"/>
            <person name="Doyle S."/>
        </authorList>
    </citation>
    <scope>NUCLEOTIDE SEQUENCE [LARGE SCALE GENOMIC DNA]</scope>
    <source>
        <strain evidence="1 2">NCTC11179</strain>
    </source>
</reference>
<dbReference type="Gene3D" id="3.30.70.790">
    <property type="entry name" value="UreE, C-terminal domain"/>
    <property type="match status" value="1"/>
</dbReference>
<organism evidence="1 2">
    <name type="scientific">Myroides odoratus</name>
    <name type="common">Flavobacterium odoratum</name>
    <dbReference type="NCBI Taxonomy" id="256"/>
    <lineage>
        <taxon>Bacteria</taxon>
        <taxon>Pseudomonadati</taxon>
        <taxon>Bacteroidota</taxon>
        <taxon>Flavobacteriia</taxon>
        <taxon>Flavobacteriales</taxon>
        <taxon>Flavobacteriaceae</taxon>
        <taxon>Myroides</taxon>
    </lineage>
</organism>
<dbReference type="RefSeq" id="WP_115090337.1">
    <property type="nucleotide sequence ID" value="NZ_CP068107.1"/>
</dbReference>
<gene>
    <name evidence="1" type="primary">ureE_1</name>
    <name evidence="1" type="ORF">NCTC11179_00931</name>
</gene>
<keyword evidence="2" id="KW-1185">Reference proteome</keyword>
<dbReference type="EMBL" id="UGQL01000001">
    <property type="protein sequence ID" value="STZ27396.1"/>
    <property type="molecule type" value="Genomic_DNA"/>
</dbReference>
<evidence type="ECO:0000313" key="1">
    <source>
        <dbReference type="EMBL" id="STZ27396.1"/>
    </source>
</evidence>
<proteinExistence type="predicted"/>
<dbReference type="AlphaFoldDB" id="A0A378RK28"/>
<evidence type="ECO:0000313" key="2">
    <source>
        <dbReference type="Proteomes" id="UP000255024"/>
    </source>
</evidence>
<sequence>MQEPIYIDEVQFQETLIERVDWFEIEWFETQKHLFKRTTKQGIELHIERKQGHIWQQGDVLYCNGRLLAQVVVKPTLTIQFSVTNGAPIADFTYYIGNRHLPIFIEKETNQLLVPYDGQLYEQVIAKFPTYITLVKQPLHATMLLTQQQTQV</sequence>
<dbReference type="InterPro" id="IPR036118">
    <property type="entry name" value="UreE_N_sf"/>
</dbReference>